<feature type="transmembrane region" description="Helical" evidence="1">
    <location>
        <begin position="341"/>
        <end position="359"/>
    </location>
</feature>
<protein>
    <recommendedName>
        <fullName evidence="4">Glycosyltransferase RgtA/B/C/D-like domain-containing protein</fullName>
    </recommendedName>
</protein>
<feature type="transmembrane region" description="Helical" evidence="1">
    <location>
        <begin position="144"/>
        <end position="161"/>
    </location>
</feature>
<name>A0A5J4F7D3_MICAE</name>
<evidence type="ECO:0008006" key="4">
    <source>
        <dbReference type="Google" id="ProtNLM"/>
    </source>
</evidence>
<feature type="transmembrane region" description="Helical" evidence="1">
    <location>
        <begin position="379"/>
        <end position="398"/>
    </location>
</feature>
<keyword evidence="1" id="KW-0812">Transmembrane</keyword>
<dbReference type="EMBL" id="BJKP01000013">
    <property type="protein sequence ID" value="GEA27236.1"/>
    <property type="molecule type" value="Genomic_DNA"/>
</dbReference>
<organism evidence="2 3">
    <name type="scientific">Microcystis aeruginosa NIES-4325</name>
    <dbReference type="NCBI Taxonomy" id="2569534"/>
    <lineage>
        <taxon>Bacteria</taxon>
        <taxon>Bacillati</taxon>
        <taxon>Cyanobacteriota</taxon>
        <taxon>Cyanophyceae</taxon>
        <taxon>Oscillatoriophycideae</taxon>
        <taxon>Chroococcales</taxon>
        <taxon>Microcystaceae</taxon>
        <taxon>Microcystis</taxon>
    </lineage>
</organism>
<accession>A0A5J4F7D3</accession>
<feature type="transmembrane region" description="Helical" evidence="1">
    <location>
        <begin position="238"/>
        <end position="259"/>
    </location>
</feature>
<feature type="transmembrane region" description="Helical" evidence="1">
    <location>
        <begin position="168"/>
        <end position="185"/>
    </location>
</feature>
<feature type="transmembrane region" description="Helical" evidence="1">
    <location>
        <begin position="405"/>
        <end position="423"/>
    </location>
</feature>
<evidence type="ECO:0000313" key="2">
    <source>
        <dbReference type="EMBL" id="GEA27236.1"/>
    </source>
</evidence>
<comment type="caution">
    <text evidence="2">The sequence shown here is derived from an EMBL/GenBank/DDBJ whole genome shotgun (WGS) entry which is preliminary data.</text>
</comment>
<dbReference type="Proteomes" id="UP000376575">
    <property type="component" value="Unassembled WGS sequence"/>
</dbReference>
<feature type="transmembrane region" description="Helical" evidence="1">
    <location>
        <begin position="111"/>
        <end position="132"/>
    </location>
</feature>
<feature type="transmembrane region" description="Helical" evidence="1">
    <location>
        <begin position="205"/>
        <end position="226"/>
    </location>
</feature>
<keyword evidence="1" id="KW-0472">Membrane</keyword>
<proteinExistence type="predicted"/>
<feature type="transmembrane region" description="Helical" evidence="1">
    <location>
        <begin position="504"/>
        <end position="526"/>
    </location>
</feature>
<sequence length="537" mass="61181">MKKNKYKSELALIALLWFLVINTGGTGIIDTSLRLQMSHAWWTKDSEVQVTSETKPKMRGDIRFGVLGVDGKRYIAYEQGQSLLMLPGDLLGTWLHYLFPAIPEKSWRQLAVSFLIFIPLNIAAVVTCFWLLKEFGFNERIAQLGSVIFFLGTTFLHYAQIHQQNNQILLFVMIGYVAALAYSFSKNPSLAFMSGLALGGAMLMRITSLIHALSVFLFFLSCLIYQYRERLKQSVPELIKAIGIWILGFIPFTLIGRLFDYWRYGSFFMSGAKMAQIQLTTDPLWNGMPNLEPNFPFIDAHHVGFIGALFDPAKSIFIYDPLLLPCLVIVAILWRKINIYIRIYILVNILNLCLHLLAYSRVSFWGGDLAWGARYHVTSVQLLLIPLIGIFLQSLLSYRGIRRNLMVAIIAIAMVIQLASVTMNPIMELSQKNIGVPGTRLDFRLGQRMINLGCLLNSSLPPCQRATPEQRKYLNAEFNRIIFLPFNWLHQAKDIPVFKSLGRIYLVFWFGILALAIFKTAQILAFSPEINSKREEL</sequence>
<feature type="transmembrane region" description="Helical" evidence="1">
    <location>
        <begin position="316"/>
        <end position="334"/>
    </location>
</feature>
<dbReference type="RefSeq" id="WP_151695902.1">
    <property type="nucleotide sequence ID" value="NZ_BJKP01000013.1"/>
</dbReference>
<dbReference type="AlphaFoldDB" id="A0A5J4F7D3"/>
<reference evidence="2 3" key="1">
    <citation type="journal article" date="2019" name="FEMS Microbiol. Lett.">
        <title>A novel salt-tolerant genotype illuminates the sucrose gene evolution in freshwater bloom-forming cyanobacterium Microcystis aeruginosa.</title>
        <authorList>
            <person name="Tanabe Y."/>
            <person name="Yamaguchi H."/>
            <person name="Sano T."/>
            <person name="Kawachi M."/>
        </authorList>
    </citation>
    <scope>NUCLEOTIDE SEQUENCE [LARGE SCALE GENOMIC DNA]</scope>
    <source>
        <strain evidence="2 3">NIES-4325</strain>
    </source>
</reference>
<keyword evidence="1" id="KW-1133">Transmembrane helix</keyword>
<evidence type="ECO:0000256" key="1">
    <source>
        <dbReference type="SAM" id="Phobius"/>
    </source>
</evidence>
<gene>
    <name evidence="2" type="ORF">MiAbW_01797</name>
</gene>
<evidence type="ECO:0000313" key="3">
    <source>
        <dbReference type="Proteomes" id="UP000376575"/>
    </source>
</evidence>